<dbReference type="EMBL" id="OU892285">
    <property type="protein sequence ID" value="CAG9773575.1"/>
    <property type="molecule type" value="Genomic_DNA"/>
</dbReference>
<proteinExistence type="predicted"/>
<keyword evidence="2" id="KW-1185">Reference proteome</keyword>
<dbReference type="AlphaFoldDB" id="A0A9N9MZ14"/>
<evidence type="ECO:0000313" key="2">
    <source>
        <dbReference type="Proteomes" id="UP001152799"/>
    </source>
</evidence>
<protein>
    <submittedName>
        <fullName evidence="1">Uncharacterized protein</fullName>
    </submittedName>
</protein>
<dbReference type="Proteomes" id="UP001152799">
    <property type="component" value="Chromosome 9"/>
</dbReference>
<sequence>MAHKKSLEAMDRTLQELRGNSEVMGGALPILSGDFRQTLIPESTLADEINACLKKIISLATHTNTATNKKYKSGSIKKRNYSTFFSTTFTNRRRHISISYSPDDRPH</sequence>
<name>A0A9N9MZ14_9CUCU</name>
<gene>
    <name evidence="1" type="ORF">CEUTPL_LOCUS13964</name>
</gene>
<dbReference type="OrthoDB" id="272985at2759"/>
<reference evidence="1" key="1">
    <citation type="submission" date="2022-01" db="EMBL/GenBank/DDBJ databases">
        <authorList>
            <person name="King R."/>
        </authorList>
    </citation>
    <scope>NUCLEOTIDE SEQUENCE</scope>
</reference>
<organism evidence="1 2">
    <name type="scientific">Ceutorhynchus assimilis</name>
    <name type="common">cabbage seed weevil</name>
    <dbReference type="NCBI Taxonomy" id="467358"/>
    <lineage>
        <taxon>Eukaryota</taxon>
        <taxon>Metazoa</taxon>
        <taxon>Ecdysozoa</taxon>
        <taxon>Arthropoda</taxon>
        <taxon>Hexapoda</taxon>
        <taxon>Insecta</taxon>
        <taxon>Pterygota</taxon>
        <taxon>Neoptera</taxon>
        <taxon>Endopterygota</taxon>
        <taxon>Coleoptera</taxon>
        <taxon>Polyphaga</taxon>
        <taxon>Cucujiformia</taxon>
        <taxon>Curculionidae</taxon>
        <taxon>Ceutorhynchinae</taxon>
        <taxon>Ceutorhynchus</taxon>
    </lineage>
</organism>
<accession>A0A9N9MZ14</accession>
<evidence type="ECO:0000313" key="1">
    <source>
        <dbReference type="EMBL" id="CAG9773575.1"/>
    </source>
</evidence>